<sequence>MTGPRRLQGHSQSAALLAHAQWAPGCEATSYAGKTASETSCGEDTAGPWDR</sequence>
<feature type="region of interest" description="Disordered" evidence="1">
    <location>
        <begin position="31"/>
        <end position="51"/>
    </location>
</feature>
<dbReference type="Proteomes" id="UP001162483">
    <property type="component" value="Unassembled WGS sequence"/>
</dbReference>
<proteinExistence type="predicted"/>
<name>A0ABN9BJQ6_9NEOB</name>
<gene>
    <name evidence="2" type="ORF">SPARVUS_LOCUS3055188</name>
</gene>
<keyword evidence="3" id="KW-1185">Reference proteome</keyword>
<reference evidence="2" key="1">
    <citation type="submission" date="2023-05" db="EMBL/GenBank/DDBJ databases">
        <authorList>
            <person name="Stuckert A."/>
        </authorList>
    </citation>
    <scope>NUCLEOTIDE SEQUENCE</scope>
</reference>
<protein>
    <submittedName>
        <fullName evidence="2">Uncharacterized protein</fullName>
    </submittedName>
</protein>
<comment type="caution">
    <text evidence="2">The sequence shown here is derived from an EMBL/GenBank/DDBJ whole genome shotgun (WGS) entry which is preliminary data.</text>
</comment>
<dbReference type="EMBL" id="CATNWA010004420">
    <property type="protein sequence ID" value="CAI9547807.1"/>
    <property type="molecule type" value="Genomic_DNA"/>
</dbReference>
<evidence type="ECO:0000313" key="3">
    <source>
        <dbReference type="Proteomes" id="UP001162483"/>
    </source>
</evidence>
<accession>A0ABN9BJQ6</accession>
<evidence type="ECO:0000313" key="2">
    <source>
        <dbReference type="EMBL" id="CAI9547807.1"/>
    </source>
</evidence>
<organism evidence="2 3">
    <name type="scientific">Staurois parvus</name>
    <dbReference type="NCBI Taxonomy" id="386267"/>
    <lineage>
        <taxon>Eukaryota</taxon>
        <taxon>Metazoa</taxon>
        <taxon>Chordata</taxon>
        <taxon>Craniata</taxon>
        <taxon>Vertebrata</taxon>
        <taxon>Euteleostomi</taxon>
        <taxon>Amphibia</taxon>
        <taxon>Batrachia</taxon>
        <taxon>Anura</taxon>
        <taxon>Neobatrachia</taxon>
        <taxon>Ranoidea</taxon>
        <taxon>Ranidae</taxon>
        <taxon>Staurois</taxon>
    </lineage>
</organism>
<evidence type="ECO:0000256" key="1">
    <source>
        <dbReference type="SAM" id="MobiDB-lite"/>
    </source>
</evidence>